<dbReference type="PANTHER" id="PTHR46383">
    <property type="entry name" value="ASPARTATE AMINOTRANSFERASE"/>
    <property type="match status" value="1"/>
</dbReference>
<evidence type="ECO:0000256" key="3">
    <source>
        <dbReference type="ARBA" id="ARBA00022576"/>
    </source>
</evidence>
<dbReference type="InterPro" id="IPR015422">
    <property type="entry name" value="PyrdxlP-dep_Trfase_small"/>
</dbReference>
<dbReference type="InterPro" id="IPR004839">
    <property type="entry name" value="Aminotransferase_I/II_large"/>
</dbReference>
<dbReference type="Gene3D" id="3.90.1150.10">
    <property type="entry name" value="Aspartate Aminotransferase, domain 1"/>
    <property type="match status" value="1"/>
</dbReference>
<gene>
    <name evidence="7" type="ORF">O3P16_06660</name>
</gene>
<keyword evidence="8" id="KW-1185">Reference proteome</keyword>
<dbReference type="Pfam" id="PF00155">
    <property type="entry name" value="Aminotran_1_2"/>
    <property type="match status" value="1"/>
</dbReference>
<proteinExistence type="inferred from homology"/>
<dbReference type="GO" id="GO:0008483">
    <property type="term" value="F:transaminase activity"/>
    <property type="evidence" value="ECO:0007669"/>
    <property type="project" value="UniProtKB-KW"/>
</dbReference>
<dbReference type="InterPro" id="IPR015424">
    <property type="entry name" value="PyrdxlP-dep_Trfase"/>
</dbReference>
<evidence type="ECO:0000313" key="7">
    <source>
        <dbReference type="EMBL" id="MDA3614483.1"/>
    </source>
</evidence>
<dbReference type="SUPFAM" id="SSF53383">
    <property type="entry name" value="PLP-dependent transferases"/>
    <property type="match status" value="1"/>
</dbReference>
<keyword evidence="4" id="KW-0808">Transferase</keyword>
<dbReference type="CDD" id="cd00609">
    <property type="entry name" value="AAT_like"/>
    <property type="match status" value="1"/>
</dbReference>
<comment type="caution">
    <text evidence="7">The sequence shown here is derived from an EMBL/GenBank/DDBJ whole genome shotgun (WGS) entry which is preliminary data.</text>
</comment>
<sequence>MGQPKLSYIAETLIGSEIVKLGNMIKERVKQGEKIYNYTIGDFDPKVFPIPSVLEQYIKDAYTNGYTNYPSAEGEAYLREAVSGFVKKYAKMDYAANEIQIAAGGRPLMYALFQVIVDKGDKVIYAVPSWNNNHYAHLTGAESCIITSKLENNFMPTAAEIAPHISGATLLCLCSPQNPTGTTISKKELTEICDMVVAENAKRGADEKKLYVMFDQMYWTLTYGDTEHYSPVSLNPAMKEFTIYIDGISKSFCATGVRVGWSLGPATVIAKMKAILSHLGAWAPMAEQKATGDFLNNEAAVETFFTSYKGKLWSLLQQLYAGFSALKADGFDVDVVAPKAAIYMTIKFDLAGKKTADGTVLSTQEDVTQYLLANAGLAIVPFYCFGAEKTSPWYRLSIGTCKEEDIKEMFEKLKNALNNLA</sequence>
<keyword evidence="3 7" id="KW-0032">Aminotransferase</keyword>
<evidence type="ECO:0000256" key="1">
    <source>
        <dbReference type="ARBA" id="ARBA00001933"/>
    </source>
</evidence>
<evidence type="ECO:0000256" key="4">
    <source>
        <dbReference type="ARBA" id="ARBA00022679"/>
    </source>
</evidence>
<keyword evidence="5" id="KW-0663">Pyridoxal phosphate</keyword>
<dbReference type="PANTHER" id="PTHR46383:SF1">
    <property type="entry name" value="ASPARTATE AMINOTRANSFERASE"/>
    <property type="match status" value="1"/>
</dbReference>
<reference evidence="7 8" key="1">
    <citation type="submission" date="2022-12" db="EMBL/GenBank/DDBJ databases">
        <title>Chitinophagaceae gen. sp. nov., a new member of the family Chitinophagaceae, isolated from soil in a chemical factory.</title>
        <authorList>
            <person name="Ke Z."/>
        </authorList>
    </citation>
    <scope>NUCLEOTIDE SEQUENCE [LARGE SCALE GENOMIC DNA]</scope>
    <source>
        <strain evidence="7 8">LY-5</strain>
    </source>
</reference>
<evidence type="ECO:0000313" key="8">
    <source>
        <dbReference type="Proteomes" id="UP001210231"/>
    </source>
</evidence>
<dbReference type="EMBL" id="JAQGEF010000006">
    <property type="protein sequence ID" value="MDA3614483.1"/>
    <property type="molecule type" value="Genomic_DNA"/>
</dbReference>
<organism evidence="7 8">
    <name type="scientific">Polluticaenibacter yanchengensis</name>
    <dbReference type="NCBI Taxonomy" id="3014562"/>
    <lineage>
        <taxon>Bacteria</taxon>
        <taxon>Pseudomonadati</taxon>
        <taxon>Bacteroidota</taxon>
        <taxon>Chitinophagia</taxon>
        <taxon>Chitinophagales</taxon>
        <taxon>Chitinophagaceae</taxon>
        <taxon>Polluticaenibacter</taxon>
    </lineage>
</organism>
<protein>
    <submittedName>
        <fullName evidence="7">Aminotransferase class I/II-fold pyridoxal phosphate-dependent enzyme</fullName>
    </submittedName>
</protein>
<dbReference type="InterPro" id="IPR015421">
    <property type="entry name" value="PyrdxlP-dep_Trfase_major"/>
</dbReference>
<feature type="domain" description="Aminotransferase class I/classII large" evidence="6">
    <location>
        <begin position="47"/>
        <end position="413"/>
    </location>
</feature>
<evidence type="ECO:0000256" key="2">
    <source>
        <dbReference type="ARBA" id="ARBA00007441"/>
    </source>
</evidence>
<dbReference type="Gene3D" id="3.40.640.10">
    <property type="entry name" value="Type I PLP-dependent aspartate aminotransferase-like (Major domain)"/>
    <property type="match status" value="1"/>
</dbReference>
<accession>A0ABT4UI78</accession>
<dbReference type="InterPro" id="IPR050596">
    <property type="entry name" value="AspAT/PAT-like"/>
</dbReference>
<dbReference type="RefSeq" id="WP_407030810.1">
    <property type="nucleotide sequence ID" value="NZ_JAQGEF010000006.1"/>
</dbReference>
<evidence type="ECO:0000259" key="6">
    <source>
        <dbReference type="Pfam" id="PF00155"/>
    </source>
</evidence>
<comment type="cofactor">
    <cofactor evidence="1">
        <name>pyridoxal 5'-phosphate</name>
        <dbReference type="ChEBI" id="CHEBI:597326"/>
    </cofactor>
</comment>
<evidence type="ECO:0000256" key="5">
    <source>
        <dbReference type="ARBA" id="ARBA00022898"/>
    </source>
</evidence>
<comment type="similarity">
    <text evidence="2">Belongs to the class-I pyridoxal-phosphate-dependent aminotransferase family.</text>
</comment>
<dbReference type="Proteomes" id="UP001210231">
    <property type="component" value="Unassembled WGS sequence"/>
</dbReference>
<name>A0ABT4UI78_9BACT</name>